<dbReference type="AlphaFoldDB" id="A0A8X7NTZ1"/>
<sequence length="118" mass="13386">MVGYRVIRIKYPHVYIASRKSLRTLEVAIERLAFHSIGAALALFSPDYQMIKGGIYRGLMYRQPKFDGLHAVSLYRVGMEDGEAIRYVKSTHEELIGEKGCLKVSLEVLMAKVPQKGR</sequence>
<accession>A0A8X7NTZ1</accession>
<protein>
    <submittedName>
        <fullName evidence="1">Uncharacterized protein</fullName>
    </submittedName>
</protein>
<gene>
    <name evidence="1" type="ORF">Bca52824_091096</name>
</gene>
<organism evidence="1 2">
    <name type="scientific">Brassica carinata</name>
    <name type="common">Ethiopian mustard</name>
    <name type="synonym">Abyssinian cabbage</name>
    <dbReference type="NCBI Taxonomy" id="52824"/>
    <lineage>
        <taxon>Eukaryota</taxon>
        <taxon>Viridiplantae</taxon>
        <taxon>Streptophyta</taxon>
        <taxon>Embryophyta</taxon>
        <taxon>Tracheophyta</taxon>
        <taxon>Spermatophyta</taxon>
        <taxon>Magnoliopsida</taxon>
        <taxon>eudicotyledons</taxon>
        <taxon>Gunneridae</taxon>
        <taxon>Pentapetalae</taxon>
        <taxon>rosids</taxon>
        <taxon>malvids</taxon>
        <taxon>Brassicales</taxon>
        <taxon>Brassicaceae</taxon>
        <taxon>Brassiceae</taxon>
        <taxon>Brassica</taxon>
    </lineage>
</organism>
<evidence type="ECO:0000313" key="1">
    <source>
        <dbReference type="EMBL" id="KAG2240094.1"/>
    </source>
</evidence>
<comment type="caution">
    <text evidence="1">The sequence shown here is derived from an EMBL/GenBank/DDBJ whole genome shotgun (WGS) entry which is preliminary data.</text>
</comment>
<proteinExistence type="predicted"/>
<dbReference type="EMBL" id="JAAMPC010001586">
    <property type="protein sequence ID" value="KAG2240094.1"/>
    <property type="molecule type" value="Genomic_DNA"/>
</dbReference>
<dbReference type="SUPFAM" id="SSF54001">
    <property type="entry name" value="Cysteine proteinases"/>
    <property type="match status" value="1"/>
</dbReference>
<keyword evidence="2" id="KW-1185">Reference proteome</keyword>
<dbReference type="Proteomes" id="UP000886595">
    <property type="component" value="Unassembled WGS sequence"/>
</dbReference>
<dbReference type="InterPro" id="IPR038765">
    <property type="entry name" value="Papain-like_cys_pep_sf"/>
</dbReference>
<reference evidence="1 2" key="1">
    <citation type="submission" date="2020-02" db="EMBL/GenBank/DDBJ databases">
        <authorList>
            <person name="Ma Q."/>
            <person name="Huang Y."/>
            <person name="Song X."/>
            <person name="Pei D."/>
        </authorList>
    </citation>
    <scope>NUCLEOTIDE SEQUENCE [LARGE SCALE GENOMIC DNA]</scope>
    <source>
        <strain evidence="1">Sxm20200214</strain>
        <tissue evidence="1">Leaf</tissue>
    </source>
</reference>
<evidence type="ECO:0000313" key="2">
    <source>
        <dbReference type="Proteomes" id="UP000886595"/>
    </source>
</evidence>
<name>A0A8X7NTZ1_BRACI</name>